<dbReference type="PANTHER" id="PTHR11403:SF6">
    <property type="entry name" value="NITRIC OXIDE REDUCTASE SUBUNIT E"/>
    <property type="match status" value="1"/>
</dbReference>
<dbReference type="PROSITE" id="PS50253">
    <property type="entry name" value="COX3"/>
    <property type="match status" value="1"/>
</dbReference>
<evidence type="ECO:0000313" key="10">
    <source>
        <dbReference type="Proteomes" id="UP000216339"/>
    </source>
</evidence>
<evidence type="ECO:0000259" key="8">
    <source>
        <dbReference type="PROSITE" id="PS50253"/>
    </source>
</evidence>
<comment type="caution">
    <text evidence="9">The sequence shown here is derived from an EMBL/GenBank/DDBJ whole genome shotgun (WGS) entry which is preliminary data.</text>
</comment>
<evidence type="ECO:0000313" key="9">
    <source>
        <dbReference type="EMBL" id="PAP78384.1"/>
    </source>
</evidence>
<comment type="subcellular location">
    <subcellularLocation>
        <location evidence="1">Membrane</location>
        <topology evidence="1">Multi-pass membrane protein</topology>
    </subcellularLocation>
</comment>
<reference evidence="9 10" key="1">
    <citation type="submission" date="2016-11" db="EMBL/GenBank/DDBJ databases">
        <title>Study of marine rhodopsin-containing bacteria.</title>
        <authorList>
            <person name="Yoshizawa S."/>
            <person name="Kumagai Y."/>
            <person name="Kogure K."/>
        </authorList>
    </citation>
    <scope>NUCLEOTIDE SEQUENCE [LARGE SCALE GENOMIC DNA]</scope>
    <source>
        <strain evidence="9 10">SAORIC-28</strain>
    </source>
</reference>
<dbReference type="InterPro" id="IPR024791">
    <property type="entry name" value="Cyt_c/ubiquinol_Oxase_su3"/>
</dbReference>
<dbReference type="GO" id="GO:0019646">
    <property type="term" value="P:aerobic electron transport chain"/>
    <property type="evidence" value="ECO:0007669"/>
    <property type="project" value="InterPro"/>
</dbReference>
<organism evidence="9 10">
    <name type="scientific">Rubrivirga marina</name>
    <dbReference type="NCBI Taxonomy" id="1196024"/>
    <lineage>
        <taxon>Bacteria</taxon>
        <taxon>Pseudomonadati</taxon>
        <taxon>Rhodothermota</taxon>
        <taxon>Rhodothermia</taxon>
        <taxon>Rhodothermales</taxon>
        <taxon>Rubricoccaceae</taxon>
        <taxon>Rubrivirga</taxon>
    </lineage>
</organism>
<feature type="region of interest" description="Disordered" evidence="6">
    <location>
        <begin position="1"/>
        <end position="25"/>
    </location>
</feature>
<dbReference type="InterPro" id="IPR013833">
    <property type="entry name" value="Cyt_c_oxidase_su3_a-hlx"/>
</dbReference>
<evidence type="ECO:0000256" key="5">
    <source>
        <dbReference type="ARBA" id="ARBA00023136"/>
    </source>
</evidence>
<comment type="similarity">
    <text evidence="2">Belongs to the cytochrome c oxidase subunit 3 family.</text>
</comment>
<dbReference type="SUPFAM" id="SSF81452">
    <property type="entry name" value="Cytochrome c oxidase subunit III-like"/>
    <property type="match status" value="2"/>
</dbReference>
<keyword evidence="4 7" id="KW-1133">Transmembrane helix</keyword>
<name>A0A271J5N1_9BACT</name>
<dbReference type="EMBL" id="MQWD01000001">
    <property type="protein sequence ID" value="PAP78384.1"/>
    <property type="molecule type" value="Genomic_DNA"/>
</dbReference>
<keyword evidence="5 7" id="KW-0472">Membrane</keyword>
<feature type="compositionally biased region" description="Basic and acidic residues" evidence="6">
    <location>
        <begin position="8"/>
        <end position="25"/>
    </location>
</feature>
<evidence type="ECO:0000256" key="7">
    <source>
        <dbReference type="SAM" id="Phobius"/>
    </source>
</evidence>
<sequence length="396" mass="41811">MATSHSVTVDDPHAAHGGDGHGHEEHMLVGHDGQLHPSRLQHFFVSSEQQFEASKLGMWLFLSTEILLFGGMFVAYGIFRVLYPELYEQASLQLDTVLGATNTLVLLLSSLTMAWAIRGAQMDNKKVLVGNLIATIVLASGFLVVKYFEYTHKFELGIWPGVNFELDEGTQRVSDLNGAVALTPLFTPASEDEGAPEVTGATEDAEVAEAESGALGAADAPLTGEDQAAPSGDADAVPDSPEATGASDAEAADLAASGGEGAATGEPAAVEAQGAGAALDAAAASDAAHANSDAPGELATAGVETEHGDDHGSGHGREGEIFSNRRAGIFFAIYYVMTGIHAIHIVIGIIAIGFLVFFAQRDHYSSVWYTPVENVGLYWHIVDIIWIFVFPLMYLI</sequence>
<dbReference type="GO" id="GO:0004129">
    <property type="term" value="F:cytochrome-c oxidase activity"/>
    <property type="evidence" value="ECO:0007669"/>
    <property type="project" value="InterPro"/>
</dbReference>
<feature type="transmembrane region" description="Helical" evidence="7">
    <location>
        <begin position="129"/>
        <end position="148"/>
    </location>
</feature>
<dbReference type="AlphaFoldDB" id="A0A271J5N1"/>
<feature type="transmembrane region" description="Helical" evidence="7">
    <location>
        <begin position="94"/>
        <end position="117"/>
    </location>
</feature>
<feature type="transmembrane region" description="Helical" evidence="7">
    <location>
        <begin position="332"/>
        <end position="357"/>
    </location>
</feature>
<gene>
    <name evidence="9" type="ORF">BSZ37_19130</name>
</gene>
<evidence type="ECO:0000256" key="1">
    <source>
        <dbReference type="ARBA" id="ARBA00004141"/>
    </source>
</evidence>
<keyword evidence="10" id="KW-1185">Reference proteome</keyword>
<feature type="region of interest" description="Disordered" evidence="6">
    <location>
        <begin position="187"/>
        <end position="264"/>
    </location>
</feature>
<evidence type="ECO:0000256" key="3">
    <source>
        <dbReference type="ARBA" id="ARBA00022692"/>
    </source>
</evidence>
<dbReference type="PANTHER" id="PTHR11403">
    <property type="entry name" value="CYTOCHROME C OXIDASE SUBUNIT III"/>
    <property type="match status" value="1"/>
</dbReference>
<dbReference type="InterPro" id="IPR000298">
    <property type="entry name" value="Cyt_c_oxidase-like_su3"/>
</dbReference>
<evidence type="ECO:0000256" key="2">
    <source>
        <dbReference type="ARBA" id="ARBA00010581"/>
    </source>
</evidence>
<dbReference type="GO" id="GO:0016020">
    <property type="term" value="C:membrane"/>
    <property type="evidence" value="ECO:0007669"/>
    <property type="project" value="UniProtKB-SubCell"/>
</dbReference>
<keyword evidence="3 7" id="KW-0812">Transmembrane</keyword>
<dbReference type="InterPro" id="IPR035973">
    <property type="entry name" value="Cyt_c_oxidase_su3-like_sf"/>
</dbReference>
<feature type="compositionally biased region" description="Low complexity" evidence="6">
    <location>
        <begin position="243"/>
        <end position="264"/>
    </location>
</feature>
<evidence type="ECO:0000256" key="4">
    <source>
        <dbReference type="ARBA" id="ARBA00022989"/>
    </source>
</evidence>
<proteinExistence type="inferred from homology"/>
<feature type="transmembrane region" description="Helical" evidence="7">
    <location>
        <begin position="377"/>
        <end position="395"/>
    </location>
</feature>
<dbReference type="Proteomes" id="UP000216339">
    <property type="component" value="Unassembled WGS sequence"/>
</dbReference>
<dbReference type="Pfam" id="PF00510">
    <property type="entry name" value="COX3"/>
    <property type="match status" value="1"/>
</dbReference>
<evidence type="ECO:0000256" key="6">
    <source>
        <dbReference type="SAM" id="MobiDB-lite"/>
    </source>
</evidence>
<dbReference type="Gene3D" id="1.20.120.80">
    <property type="entry name" value="Cytochrome c oxidase, subunit III, four-helix bundle"/>
    <property type="match status" value="2"/>
</dbReference>
<feature type="transmembrane region" description="Helical" evidence="7">
    <location>
        <begin position="56"/>
        <end position="82"/>
    </location>
</feature>
<protein>
    <recommendedName>
        <fullName evidence="8">Heme-copper oxidase subunit III family profile domain-containing protein</fullName>
    </recommendedName>
</protein>
<dbReference type="RefSeq" id="WP_218830573.1">
    <property type="nucleotide sequence ID" value="NZ_MQWD01000001.1"/>
</dbReference>
<accession>A0A271J5N1</accession>
<feature type="domain" description="Heme-copper oxidase subunit III family profile" evidence="8">
    <location>
        <begin position="55"/>
        <end position="396"/>
    </location>
</feature>